<evidence type="ECO:0000313" key="2">
    <source>
        <dbReference type="EMBL" id="KAH8028715.1"/>
    </source>
</evidence>
<accession>A0A9J6E2F7</accession>
<organism evidence="2 3">
    <name type="scientific">Rhipicephalus microplus</name>
    <name type="common">Cattle tick</name>
    <name type="synonym">Boophilus microplus</name>
    <dbReference type="NCBI Taxonomy" id="6941"/>
    <lineage>
        <taxon>Eukaryota</taxon>
        <taxon>Metazoa</taxon>
        <taxon>Ecdysozoa</taxon>
        <taxon>Arthropoda</taxon>
        <taxon>Chelicerata</taxon>
        <taxon>Arachnida</taxon>
        <taxon>Acari</taxon>
        <taxon>Parasitiformes</taxon>
        <taxon>Ixodida</taxon>
        <taxon>Ixodoidea</taxon>
        <taxon>Ixodidae</taxon>
        <taxon>Rhipicephalinae</taxon>
        <taxon>Rhipicephalus</taxon>
        <taxon>Boophilus</taxon>
    </lineage>
</organism>
<feature type="signal peptide" evidence="1">
    <location>
        <begin position="1"/>
        <end position="23"/>
    </location>
</feature>
<reference evidence="2" key="1">
    <citation type="journal article" date="2020" name="Cell">
        <title>Large-Scale Comparative Analyses of Tick Genomes Elucidate Their Genetic Diversity and Vector Capacities.</title>
        <authorList>
            <consortium name="Tick Genome and Microbiome Consortium (TIGMIC)"/>
            <person name="Jia N."/>
            <person name="Wang J."/>
            <person name="Shi W."/>
            <person name="Du L."/>
            <person name="Sun Y."/>
            <person name="Zhan W."/>
            <person name="Jiang J.F."/>
            <person name="Wang Q."/>
            <person name="Zhang B."/>
            <person name="Ji P."/>
            <person name="Bell-Sakyi L."/>
            <person name="Cui X.M."/>
            <person name="Yuan T.T."/>
            <person name="Jiang B.G."/>
            <person name="Yang W.F."/>
            <person name="Lam T.T."/>
            <person name="Chang Q.C."/>
            <person name="Ding S.J."/>
            <person name="Wang X.J."/>
            <person name="Zhu J.G."/>
            <person name="Ruan X.D."/>
            <person name="Zhao L."/>
            <person name="Wei J.T."/>
            <person name="Ye R.Z."/>
            <person name="Que T.C."/>
            <person name="Du C.H."/>
            <person name="Zhou Y.H."/>
            <person name="Cheng J.X."/>
            <person name="Dai P.F."/>
            <person name="Guo W.B."/>
            <person name="Han X.H."/>
            <person name="Huang E.J."/>
            <person name="Li L.F."/>
            <person name="Wei W."/>
            <person name="Gao Y.C."/>
            <person name="Liu J.Z."/>
            <person name="Shao H.Z."/>
            <person name="Wang X."/>
            <person name="Wang C.C."/>
            <person name="Yang T.C."/>
            <person name="Huo Q.B."/>
            <person name="Li W."/>
            <person name="Chen H.Y."/>
            <person name="Chen S.E."/>
            <person name="Zhou L.G."/>
            <person name="Ni X.B."/>
            <person name="Tian J.H."/>
            <person name="Sheng Y."/>
            <person name="Liu T."/>
            <person name="Pan Y.S."/>
            <person name="Xia L.Y."/>
            <person name="Li J."/>
            <person name="Zhao F."/>
            <person name="Cao W.C."/>
        </authorList>
    </citation>
    <scope>NUCLEOTIDE SEQUENCE</scope>
    <source>
        <strain evidence="2">Rmic-2018</strain>
    </source>
</reference>
<evidence type="ECO:0000313" key="3">
    <source>
        <dbReference type="Proteomes" id="UP000821866"/>
    </source>
</evidence>
<name>A0A9J6E2F7_RHIMP</name>
<comment type="caution">
    <text evidence="2">The sequence shown here is derived from an EMBL/GenBank/DDBJ whole genome shotgun (WGS) entry which is preliminary data.</text>
</comment>
<reference evidence="2" key="2">
    <citation type="submission" date="2021-09" db="EMBL/GenBank/DDBJ databases">
        <authorList>
            <person name="Jia N."/>
            <person name="Wang J."/>
            <person name="Shi W."/>
            <person name="Du L."/>
            <person name="Sun Y."/>
            <person name="Zhan W."/>
            <person name="Jiang J."/>
            <person name="Wang Q."/>
            <person name="Zhang B."/>
            <person name="Ji P."/>
            <person name="Sakyi L.B."/>
            <person name="Cui X."/>
            <person name="Yuan T."/>
            <person name="Jiang B."/>
            <person name="Yang W."/>
            <person name="Lam T.T.-Y."/>
            <person name="Chang Q."/>
            <person name="Ding S."/>
            <person name="Wang X."/>
            <person name="Zhu J."/>
            <person name="Ruan X."/>
            <person name="Zhao L."/>
            <person name="Wei J."/>
            <person name="Que T."/>
            <person name="Du C."/>
            <person name="Cheng J."/>
            <person name="Dai P."/>
            <person name="Han X."/>
            <person name="Huang E."/>
            <person name="Gao Y."/>
            <person name="Liu J."/>
            <person name="Shao H."/>
            <person name="Ye R."/>
            <person name="Li L."/>
            <person name="Wei W."/>
            <person name="Wang X."/>
            <person name="Wang C."/>
            <person name="Huo Q."/>
            <person name="Li W."/>
            <person name="Guo W."/>
            <person name="Chen H."/>
            <person name="Chen S."/>
            <person name="Zhou L."/>
            <person name="Zhou L."/>
            <person name="Ni X."/>
            <person name="Tian J."/>
            <person name="Zhou Y."/>
            <person name="Sheng Y."/>
            <person name="Liu T."/>
            <person name="Pan Y."/>
            <person name="Xia L."/>
            <person name="Li J."/>
            <person name="Zhao F."/>
            <person name="Cao W."/>
        </authorList>
    </citation>
    <scope>NUCLEOTIDE SEQUENCE</scope>
    <source>
        <strain evidence="2">Rmic-2018</strain>
        <tissue evidence="2">Larvae</tissue>
    </source>
</reference>
<keyword evidence="1" id="KW-0732">Signal</keyword>
<proteinExistence type="predicted"/>
<feature type="chain" id="PRO_5039886136" evidence="1">
    <location>
        <begin position="24"/>
        <end position="307"/>
    </location>
</feature>
<keyword evidence="3" id="KW-1185">Reference proteome</keyword>
<evidence type="ECO:0000256" key="1">
    <source>
        <dbReference type="SAM" id="SignalP"/>
    </source>
</evidence>
<dbReference type="VEuPathDB" id="VectorBase:LOC119179884"/>
<sequence>MKVSSITVLATLLVLGLPPSAHSMFLSSSALLPVSAIVSLGGVGGLKLAIAMKLLGMLGGLHVARYGVSLPTSLESDRLPDRVVPVPRSRRVSSAGHEISEPIAFLPHILTTGRYLRNVPVRHSARKFFLHGDRTGRFDSPEVKFSADGSASIRGTKGSTLHASGELKSPLVNLQAQKTATMRGRRDAELDYAENHPLIIQAARQLMHDLETDECVRRLSCEVSADPPRYGSYGTRLAAVMEGTGPVAQDPAFTDLVTAFIWGKAHGVPGCAKEYPSCQYDLAAIVSLVEAKPLNSSHVPTTEKLDR</sequence>
<dbReference type="Proteomes" id="UP000821866">
    <property type="component" value="Chromosome 4"/>
</dbReference>
<protein>
    <submittedName>
        <fullName evidence="2">Uncharacterized protein</fullName>
    </submittedName>
</protein>
<dbReference type="EMBL" id="JABSTU010000006">
    <property type="protein sequence ID" value="KAH8028715.1"/>
    <property type="molecule type" value="Genomic_DNA"/>
</dbReference>
<dbReference type="AlphaFoldDB" id="A0A9J6E2F7"/>
<gene>
    <name evidence="2" type="ORF">HPB51_018197</name>
</gene>